<protein>
    <submittedName>
        <fullName evidence="1">DUF4192 domain-containing protein</fullName>
    </submittedName>
</protein>
<sequence length="386" mass="41671">MTIRLRLRGDADLLAFLPYHLGYHPTDSVVLVAMHGNRMGLTARFDLTDDPVAMARLTAEVAAPLAREEPEGVVLVAYEDEPGSSDAVLGVLQPAIRDAGIEQIAVMVVRDGAWEARHCTDPRCCAQEPQPIPSAADSPAVAELVGMGVSPLRTRADLRAFVALDPRASAPVEQALKARSVAWAGEAFGLPPDPDPTAVTAHRMRALHAWATVLDSSEDAPDLTAEEVVAAVHALRDVDVRDGVIAWMCPGSLPFEHLKPDLVDLLVTLLPVPVWAVHDQRSAETPDAVARDREALMAARRLEQRLAALCRAVPDRLCAGVLTVLASYAWWEGSGALAREAVERALQHQPDYRLAVLTEKMIDFAVRPGRAPFQDPSTVRTHLSAG</sequence>
<proteinExistence type="predicted"/>
<evidence type="ECO:0000313" key="2">
    <source>
        <dbReference type="Proteomes" id="UP000588586"/>
    </source>
</evidence>
<dbReference type="InterPro" id="IPR025447">
    <property type="entry name" value="DUF4192"/>
</dbReference>
<comment type="caution">
    <text evidence="1">The sequence shown here is derived from an EMBL/GenBank/DDBJ whole genome shotgun (WGS) entry which is preliminary data.</text>
</comment>
<evidence type="ECO:0000313" key="1">
    <source>
        <dbReference type="EMBL" id="NNM45348.1"/>
    </source>
</evidence>
<organism evidence="1 2">
    <name type="scientific">Knoellia koreensis</name>
    <dbReference type="NCBI Taxonomy" id="2730921"/>
    <lineage>
        <taxon>Bacteria</taxon>
        <taxon>Bacillati</taxon>
        <taxon>Actinomycetota</taxon>
        <taxon>Actinomycetes</taxon>
        <taxon>Micrococcales</taxon>
        <taxon>Intrasporangiaceae</taxon>
        <taxon>Knoellia</taxon>
    </lineage>
</organism>
<accession>A0A849HD56</accession>
<dbReference type="RefSeq" id="WP_171242382.1">
    <property type="nucleotide sequence ID" value="NZ_JABEPQ010000001.1"/>
</dbReference>
<dbReference type="EMBL" id="JABEPQ010000001">
    <property type="protein sequence ID" value="NNM45348.1"/>
    <property type="molecule type" value="Genomic_DNA"/>
</dbReference>
<gene>
    <name evidence="1" type="ORF">HJG52_04925</name>
</gene>
<dbReference type="AlphaFoldDB" id="A0A849HD56"/>
<reference evidence="1 2" key="1">
    <citation type="submission" date="2020-04" db="EMBL/GenBank/DDBJ databases">
        <title>Knoellia sp. isolate from air conditioner.</title>
        <authorList>
            <person name="Chea S."/>
            <person name="Kim D.-U."/>
        </authorList>
    </citation>
    <scope>NUCLEOTIDE SEQUENCE [LARGE SCALE GENOMIC DNA]</scope>
    <source>
        <strain evidence="1 2">DB2414S</strain>
    </source>
</reference>
<dbReference type="Pfam" id="PF13830">
    <property type="entry name" value="DUF4192"/>
    <property type="match status" value="2"/>
</dbReference>
<dbReference type="Proteomes" id="UP000588586">
    <property type="component" value="Unassembled WGS sequence"/>
</dbReference>
<name>A0A849HD56_9MICO</name>
<keyword evidence="2" id="KW-1185">Reference proteome</keyword>